<evidence type="ECO:0000256" key="7">
    <source>
        <dbReference type="ARBA" id="ARBA00023160"/>
    </source>
</evidence>
<dbReference type="HAMAP" id="MF_00101">
    <property type="entry name" value="AcpS"/>
    <property type="match status" value="1"/>
</dbReference>
<keyword evidence="2 8" id="KW-0808">Transferase</keyword>
<comment type="catalytic activity">
    <reaction evidence="8">
        <text>apo-[ACP] + CoA = holo-[ACP] + adenosine 3',5'-bisphosphate + H(+)</text>
        <dbReference type="Rhea" id="RHEA:12068"/>
        <dbReference type="Rhea" id="RHEA-COMP:9685"/>
        <dbReference type="Rhea" id="RHEA-COMP:9690"/>
        <dbReference type="ChEBI" id="CHEBI:15378"/>
        <dbReference type="ChEBI" id="CHEBI:29999"/>
        <dbReference type="ChEBI" id="CHEBI:57287"/>
        <dbReference type="ChEBI" id="CHEBI:58343"/>
        <dbReference type="ChEBI" id="CHEBI:64479"/>
        <dbReference type="EC" id="2.7.8.7"/>
    </reaction>
</comment>
<dbReference type="InterPro" id="IPR037143">
    <property type="entry name" value="4-PPantetheinyl_Trfase_dom_sf"/>
</dbReference>
<feature type="binding site" evidence="8">
    <location>
        <position position="31"/>
    </location>
    <ligand>
        <name>Mg(2+)</name>
        <dbReference type="ChEBI" id="CHEBI:18420"/>
    </ligand>
</feature>
<keyword evidence="5 8" id="KW-0460">Magnesium</keyword>
<evidence type="ECO:0000256" key="6">
    <source>
        <dbReference type="ARBA" id="ARBA00023098"/>
    </source>
</evidence>
<comment type="similarity">
    <text evidence="8">Belongs to the P-Pant transferase superfamily. AcpS family.</text>
</comment>
<dbReference type="SUPFAM" id="SSF56214">
    <property type="entry name" value="4'-phosphopantetheinyl transferase"/>
    <property type="match status" value="1"/>
</dbReference>
<evidence type="ECO:0000313" key="11">
    <source>
        <dbReference type="Proteomes" id="UP000613113"/>
    </source>
</evidence>
<comment type="caution">
    <text evidence="10">The sequence shown here is derived from an EMBL/GenBank/DDBJ whole genome shotgun (WGS) entry which is preliminary data.</text>
</comment>
<keyword evidence="11" id="KW-1185">Reference proteome</keyword>
<dbReference type="Gene3D" id="3.90.470.20">
    <property type="entry name" value="4'-phosphopantetheinyl transferase domain"/>
    <property type="match status" value="1"/>
</dbReference>
<keyword evidence="3 8" id="KW-0479">Metal-binding</keyword>
<dbReference type="RefSeq" id="WP_186863267.1">
    <property type="nucleotide sequence ID" value="NZ_JACOGC010000004.1"/>
</dbReference>
<keyword evidence="8" id="KW-0963">Cytoplasm</keyword>
<keyword evidence="7 8" id="KW-0275">Fatty acid biosynthesis</keyword>
<dbReference type="Proteomes" id="UP000613113">
    <property type="component" value="Unassembled WGS sequence"/>
</dbReference>
<feature type="binding site" evidence="8">
    <location>
        <position position="81"/>
    </location>
    <ligand>
        <name>Mg(2+)</name>
        <dbReference type="ChEBI" id="CHEBI:18420"/>
    </ligand>
</feature>
<keyword evidence="1 8" id="KW-0444">Lipid biosynthesis</keyword>
<dbReference type="InterPro" id="IPR002582">
    <property type="entry name" value="ACPS"/>
</dbReference>
<comment type="function">
    <text evidence="8">Transfers the 4'-phosphopantetheine moiety from coenzyme A to a Ser of acyl-carrier-protein.</text>
</comment>
<evidence type="ECO:0000259" key="9">
    <source>
        <dbReference type="Pfam" id="PF01648"/>
    </source>
</evidence>
<dbReference type="InterPro" id="IPR008278">
    <property type="entry name" value="4-PPantetheinyl_Trfase_dom"/>
</dbReference>
<accession>A0ABR6YP66</accession>
<evidence type="ECO:0000256" key="5">
    <source>
        <dbReference type="ARBA" id="ARBA00022842"/>
    </source>
</evidence>
<reference evidence="10 11" key="1">
    <citation type="submission" date="2020-08" db="EMBL/GenBank/DDBJ databases">
        <title>Novel species isolated from subtropical streams in China.</title>
        <authorList>
            <person name="Lu H."/>
        </authorList>
    </citation>
    <scope>NUCLEOTIDE SEQUENCE [LARGE SCALE GENOMIC DNA]</scope>
    <source>
        <strain evidence="10 11">FT31W</strain>
    </source>
</reference>
<comment type="subcellular location">
    <subcellularLocation>
        <location evidence="8">Cytoplasm</location>
    </subcellularLocation>
</comment>
<dbReference type="NCBIfam" id="TIGR00516">
    <property type="entry name" value="acpS"/>
    <property type="match status" value="1"/>
</dbReference>
<sequence>MHQVKRFSAFTVRRRRCLNDIPQHHLAIGTDLVWIPEIRQSMLQFGARYLNRLFTPDELNDCQGSEESMTASLAARIAAKEAVMKLLGVPAATALPWKTIEVRRMASGQPRLQLYGAARRLARQAGITLHAISLSHEKDYATATVIGSH</sequence>
<dbReference type="InterPro" id="IPR004568">
    <property type="entry name" value="Ppantetheine-prot_Trfase_dom"/>
</dbReference>
<keyword evidence="4 8" id="KW-0276">Fatty acid metabolism</keyword>
<dbReference type="GO" id="GO:0008897">
    <property type="term" value="F:holo-[acyl-carrier-protein] synthase activity"/>
    <property type="evidence" value="ECO:0007669"/>
    <property type="project" value="UniProtKB-EC"/>
</dbReference>
<proteinExistence type="inferred from homology"/>
<dbReference type="EMBL" id="JACOGC010000004">
    <property type="protein sequence ID" value="MBC3885698.1"/>
    <property type="molecule type" value="Genomic_DNA"/>
</dbReference>
<evidence type="ECO:0000256" key="3">
    <source>
        <dbReference type="ARBA" id="ARBA00022723"/>
    </source>
</evidence>
<protein>
    <recommendedName>
        <fullName evidence="8">Holo-[acyl-carrier-protein] synthase</fullName>
        <shortName evidence="8">Holo-ACP synthase</shortName>
        <ecNumber evidence="8">2.7.8.7</ecNumber>
    </recommendedName>
    <alternativeName>
        <fullName evidence="8">4'-phosphopantetheinyl transferase AcpS</fullName>
    </alternativeName>
</protein>
<evidence type="ECO:0000313" key="10">
    <source>
        <dbReference type="EMBL" id="MBC3885698.1"/>
    </source>
</evidence>
<gene>
    <name evidence="8 10" type="primary">acpS</name>
    <name evidence="10" type="ORF">H8K27_11205</name>
</gene>
<feature type="domain" description="4'-phosphopantetheinyl transferase" evidence="9">
    <location>
        <begin position="27"/>
        <end position="144"/>
    </location>
</feature>
<dbReference type="EC" id="2.7.8.7" evidence="8"/>
<dbReference type="Pfam" id="PF01648">
    <property type="entry name" value="ACPS"/>
    <property type="match status" value="1"/>
</dbReference>
<evidence type="ECO:0000256" key="8">
    <source>
        <dbReference type="HAMAP-Rule" id="MF_00101"/>
    </source>
</evidence>
<evidence type="ECO:0000256" key="1">
    <source>
        <dbReference type="ARBA" id="ARBA00022516"/>
    </source>
</evidence>
<evidence type="ECO:0000256" key="2">
    <source>
        <dbReference type="ARBA" id="ARBA00022679"/>
    </source>
</evidence>
<dbReference type="NCBIfam" id="TIGR00556">
    <property type="entry name" value="pantethn_trn"/>
    <property type="match status" value="1"/>
</dbReference>
<keyword evidence="6 8" id="KW-0443">Lipid metabolism</keyword>
<evidence type="ECO:0000256" key="4">
    <source>
        <dbReference type="ARBA" id="ARBA00022832"/>
    </source>
</evidence>
<comment type="cofactor">
    <cofactor evidence="8">
        <name>Mg(2+)</name>
        <dbReference type="ChEBI" id="CHEBI:18420"/>
    </cofactor>
</comment>
<name>A0ABR6YP66_9BURK</name>
<organism evidence="10 11">
    <name type="scientific">Undibacterium griseum</name>
    <dbReference type="NCBI Taxonomy" id="2762295"/>
    <lineage>
        <taxon>Bacteria</taxon>
        <taxon>Pseudomonadati</taxon>
        <taxon>Pseudomonadota</taxon>
        <taxon>Betaproteobacteria</taxon>
        <taxon>Burkholderiales</taxon>
        <taxon>Oxalobacteraceae</taxon>
        <taxon>Undibacterium</taxon>
    </lineage>
</organism>